<dbReference type="InterPro" id="IPR046347">
    <property type="entry name" value="bZIP_sf"/>
</dbReference>
<dbReference type="CDD" id="cd14686">
    <property type="entry name" value="bZIP"/>
    <property type="match status" value="1"/>
</dbReference>
<dbReference type="SMART" id="SM00338">
    <property type="entry name" value="BRLZ"/>
    <property type="match status" value="1"/>
</dbReference>
<dbReference type="OrthoDB" id="128648at2759"/>
<dbReference type="Pfam" id="PF07716">
    <property type="entry name" value="bZIP_2"/>
    <property type="match status" value="1"/>
</dbReference>
<protein>
    <submittedName>
        <fullName evidence="3">Avirulence protein (Avh)</fullName>
    </submittedName>
</protein>
<dbReference type="PROSITE" id="PS50217">
    <property type="entry name" value="BZIP"/>
    <property type="match status" value="1"/>
</dbReference>
<keyword evidence="4" id="KW-1185">Reference proteome</keyword>
<dbReference type="SUPFAM" id="SSF57959">
    <property type="entry name" value="Leucine zipper domain"/>
    <property type="match status" value="1"/>
</dbReference>
<evidence type="ECO:0000256" key="1">
    <source>
        <dbReference type="SAM" id="MobiDB-lite"/>
    </source>
</evidence>
<proteinExistence type="predicted"/>
<dbReference type="EMBL" id="NCKW01005499">
    <property type="protein sequence ID" value="POM72756.1"/>
    <property type="molecule type" value="Genomic_DNA"/>
</dbReference>
<feature type="region of interest" description="Disordered" evidence="1">
    <location>
        <begin position="406"/>
        <end position="430"/>
    </location>
</feature>
<evidence type="ECO:0000313" key="4">
    <source>
        <dbReference type="Proteomes" id="UP000237271"/>
    </source>
</evidence>
<dbReference type="GO" id="GO:0003700">
    <property type="term" value="F:DNA-binding transcription factor activity"/>
    <property type="evidence" value="ECO:0007669"/>
    <property type="project" value="InterPro"/>
</dbReference>
<accession>A0A2P4Y4N1</accession>
<reference evidence="3 4" key="1">
    <citation type="journal article" date="2017" name="Genome Biol. Evol.">
        <title>Phytophthora megakarya and P. palmivora, closely related causal agents of cacao black pod rot, underwent increases in genome sizes and gene numbers by different mechanisms.</title>
        <authorList>
            <person name="Ali S.S."/>
            <person name="Shao J."/>
            <person name="Lary D.J."/>
            <person name="Kronmiller B."/>
            <person name="Shen D."/>
            <person name="Strem M.D."/>
            <person name="Amoako-Attah I."/>
            <person name="Akrofi A.Y."/>
            <person name="Begoude B.A."/>
            <person name="Ten Hoopen G.M."/>
            <person name="Coulibaly K."/>
            <person name="Kebe B.I."/>
            <person name="Melnick R.L."/>
            <person name="Guiltinan M.J."/>
            <person name="Tyler B.M."/>
            <person name="Meinhardt L.W."/>
            <person name="Bailey B.A."/>
        </authorList>
    </citation>
    <scope>NUCLEOTIDE SEQUENCE [LARGE SCALE GENOMIC DNA]</scope>
    <source>
        <strain evidence="4">sbr112.9</strain>
    </source>
</reference>
<name>A0A2P4Y4N1_9STRA</name>
<dbReference type="InterPro" id="IPR004827">
    <property type="entry name" value="bZIP"/>
</dbReference>
<gene>
    <name evidence="3" type="ORF">PHPALM_10479</name>
</gene>
<organism evidence="3 4">
    <name type="scientific">Phytophthora palmivora</name>
    <dbReference type="NCBI Taxonomy" id="4796"/>
    <lineage>
        <taxon>Eukaryota</taxon>
        <taxon>Sar</taxon>
        <taxon>Stramenopiles</taxon>
        <taxon>Oomycota</taxon>
        <taxon>Peronosporomycetes</taxon>
        <taxon>Peronosporales</taxon>
        <taxon>Peronosporaceae</taxon>
        <taxon>Phytophthora</taxon>
    </lineage>
</organism>
<dbReference type="AlphaFoldDB" id="A0A2P4Y4N1"/>
<comment type="caution">
    <text evidence="3">The sequence shown here is derived from an EMBL/GenBank/DDBJ whole genome shotgun (WGS) entry which is preliminary data.</text>
</comment>
<feature type="domain" description="BZIP" evidence="2">
    <location>
        <begin position="411"/>
        <end position="453"/>
    </location>
</feature>
<dbReference type="Proteomes" id="UP000237271">
    <property type="component" value="Unassembled WGS sequence"/>
</dbReference>
<evidence type="ECO:0000313" key="3">
    <source>
        <dbReference type="EMBL" id="POM72756.1"/>
    </source>
</evidence>
<sequence length="530" mass="60125">MWGLVDQNDLPTQRFLRIYETAEDTEERVGGLDILTNLFKPGPSKLIDPTKLHDENAGIKLLKKFDFGDDIAAALKSSKLSSAIKTYNEKHTSKKVTLLGTLTVKFGDEDVAKALVTAQKDKNNPSLAELATTLRAEQFSTCYEVLNDYIKFYNREKSEHKTLLNTFTTAFGGEGNVVSIIAAAKSDPFFGPRARKIESDLLEKWSRDKNHPERIMNVLKLDDDVETVFRSDKLRTFDKYISKFNEKNSGSETSLLGMLTAKYGEVNVAKALVSAKRSQTTNSLATKLQMEQLQGWQKDGKSFDSVFALLKDNDKGLDTVFSRKLETLKAYIGLFAHEGAADAALIKTLSAGYGGEIEFVKKLQLARTNPVTHAKATELQNLLFKQWMDGGIVYIMMSTKELKRQASLDSRRRRNREAMQRARQRDKDHMDALRQEAQRLEDTHRNLLAQVDQTLSQISVSDSSSGHIVDLQRRLEDAREQANKLMRQNRSFQEQLGERVKGEDRMEGLLKELARDQQVQERIDSSYFDF</sequence>
<dbReference type="Gene3D" id="1.20.5.170">
    <property type="match status" value="1"/>
</dbReference>
<evidence type="ECO:0000259" key="2">
    <source>
        <dbReference type="PROSITE" id="PS50217"/>
    </source>
</evidence>